<proteinExistence type="predicted"/>
<evidence type="ECO:0000256" key="1">
    <source>
        <dbReference type="SAM" id="MobiDB-lite"/>
    </source>
</evidence>
<protein>
    <submittedName>
        <fullName evidence="2">Uncharacterized protein</fullName>
    </submittedName>
</protein>
<dbReference type="HOGENOM" id="CLU_1555357_0_0_1"/>
<accession>A0A067TER9</accession>
<dbReference type="AlphaFoldDB" id="A0A067TER9"/>
<organism evidence="2 3">
    <name type="scientific">Galerina marginata (strain CBS 339.88)</name>
    <dbReference type="NCBI Taxonomy" id="685588"/>
    <lineage>
        <taxon>Eukaryota</taxon>
        <taxon>Fungi</taxon>
        <taxon>Dikarya</taxon>
        <taxon>Basidiomycota</taxon>
        <taxon>Agaricomycotina</taxon>
        <taxon>Agaricomycetes</taxon>
        <taxon>Agaricomycetidae</taxon>
        <taxon>Agaricales</taxon>
        <taxon>Agaricineae</taxon>
        <taxon>Strophariaceae</taxon>
        <taxon>Galerina</taxon>
    </lineage>
</organism>
<evidence type="ECO:0000313" key="2">
    <source>
        <dbReference type="EMBL" id="KDR77433.1"/>
    </source>
</evidence>
<dbReference type="EMBL" id="KL142376">
    <property type="protein sequence ID" value="KDR77433.1"/>
    <property type="molecule type" value="Genomic_DNA"/>
</dbReference>
<evidence type="ECO:0000313" key="3">
    <source>
        <dbReference type="Proteomes" id="UP000027222"/>
    </source>
</evidence>
<keyword evidence="3" id="KW-1185">Reference proteome</keyword>
<feature type="region of interest" description="Disordered" evidence="1">
    <location>
        <begin position="1"/>
        <end position="24"/>
    </location>
</feature>
<reference evidence="3" key="1">
    <citation type="journal article" date="2014" name="Proc. Natl. Acad. Sci. U.S.A.">
        <title>Extensive sampling of basidiomycete genomes demonstrates inadequacy of the white-rot/brown-rot paradigm for wood decay fungi.</title>
        <authorList>
            <person name="Riley R."/>
            <person name="Salamov A.A."/>
            <person name="Brown D.W."/>
            <person name="Nagy L.G."/>
            <person name="Floudas D."/>
            <person name="Held B.W."/>
            <person name="Levasseur A."/>
            <person name="Lombard V."/>
            <person name="Morin E."/>
            <person name="Otillar R."/>
            <person name="Lindquist E.A."/>
            <person name="Sun H."/>
            <person name="LaButti K.M."/>
            <person name="Schmutz J."/>
            <person name="Jabbour D."/>
            <person name="Luo H."/>
            <person name="Baker S.E."/>
            <person name="Pisabarro A.G."/>
            <person name="Walton J.D."/>
            <person name="Blanchette R.A."/>
            <person name="Henrissat B."/>
            <person name="Martin F."/>
            <person name="Cullen D."/>
            <person name="Hibbett D.S."/>
            <person name="Grigoriev I.V."/>
        </authorList>
    </citation>
    <scope>NUCLEOTIDE SEQUENCE [LARGE SCALE GENOMIC DNA]</scope>
    <source>
        <strain evidence="3">CBS 339.88</strain>
    </source>
</reference>
<feature type="compositionally biased region" description="Low complexity" evidence="1">
    <location>
        <begin position="1"/>
        <end position="18"/>
    </location>
</feature>
<gene>
    <name evidence="2" type="ORF">GALMADRAFT_209797</name>
</gene>
<name>A0A067TER9_GALM3</name>
<dbReference type="Proteomes" id="UP000027222">
    <property type="component" value="Unassembled WGS sequence"/>
</dbReference>
<sequence>MSSGVRVSVSGNSDNSRGQSGARRIGYQSASISLSGTVDFKPHPRPVYQTIQKIGASKNLKVDSNVRSHRTSRGHSGEGTWTPDTGQYCGVHLRRRLAGTVGISFMMVEVRRNFLKSQIFNKIRKQEIHTVLTVVFGFIASLGEIFQHYTEVKFQTQTTLREAVPSPSIDRD</sequence>